<dbReference type="Pfam" id="PF01248">
    <property type="entry name" value="Ribosomal_L7Ae"/>
    <property type="match status" value="1"/>
</dbReference>
<protein>
    <submittedName>
        <fullName evidence="2">YlxQ-related RNA-binding protein</fullName>
    </submittedName>
</protein>
<proteinExistence type="predicted"/>
<reference evidence="3" key="1">
    <citation type="journal article" date="2019" name="Int. J. Syst. Evol. Microbiol.">
        <title>The Global Catalogue of Microorganisms (GCM) 10K type strain sequencing project: providing services to taxonomists for standard genome sequencing and annotation.</title>
        <authorList>
            <consortium name="The Broad Institute Genomics Platform"/>
            <consortium name="The Broad Institute Genome Sequencing Center for Infectious Disease"/>
            <person name="Wu L."/>
            <person name="Ma J."/>
        </authorList>
    </citation>
    <scope>NUCLEOTIDE SEQUENCE [LARGE SCALE GENOMIC DNA]</scope>
    <source>
        <strain evidence="3">CCM 8951</strain>
    </source>
</reference>
<evidence type="ECO:0000313" key="3">
    <source>
        <dbReference type="Proteomes" id="UP001597244"/>
    </source>
</evidence>
<name>A0ABW4DLH0_9LACO</name>
<dbReference type="Proteomes" id="UP001597244">
    <property type="component" value="Unassembled WGS sequence"/>
</dbReference>
<dbReference type="Gene3D" id="3.30.1330.30">
    <property type="match status" value="1"/>
</dbReference>
<accession>A0ABW4DLH0</accession>
<dbReference type="EMBL" id="JBHTOF010000034">
    <property type="protein sequence ID" value="MFD1465502.1"/>
    <property type="molecule type" value="Genomic_DNA"/>
</dbReference>
<evidence type="ECO:0000313" key="2">
    <source>
        <dbReference type="EMBL" id="MFD1465502.1"/>
    </source>
</evidence>
<feature type="domain" description="Ribosomal protein eL8/eL30/eS12/Gadd45" evidence="1">
    <location>
        <begin position="12"/>
        <end position="92"/>
    </location>
</feature>
<organism evidence="2 3">
    <name type="scientific">Lapidilactobacillus mulanensis</name>
    <dbReference type="NCBI Taxonomy" id="2485999"/>
    <lineage>
        <taxon>Bacteria</taxon>
        <taxon>Bacillati</taxon>
        <taxon>Bacillota</taxon>
        <taxon>Bacilli</taxon>
        <taxon>Lactobacillales</taxon>
        <taxon>Lactobacillaceae</taxon>
        <taxon>Lapidilactobacillus</taxon>
    </lineage>
</organism>
<dbReference type="InterPro" id="IPR004038">
    <property type="entry name" value="Ribosomal_eL8/eL30/eS12/Gad45"/>
</dbReference>
<comment type="caution">
    <text evidence="2">The sequence shown here is derived from an EMBL/GenBank/DDBJ whole genome shotgun (WGS) entry which is preliminary data.</text>
</comment>
<dbReference type="RefSeq" id="WP_125576489.1">
    <property type="nucleotide sequence ID" value="NZ_JBHTOF010000034.1"/>
</dbReference>
<evidence type="ECO:0000259" key="1">
    <source>
        <dbReference type="Pfam" id="PF01248"/>
    </source>
</evidence>
<dbReference type="NCBIfam" id="NF005585">
    <property type="entry name" value="PRK07283.1"/>
    <property type="match status" value="1"/>
</dbReference>
<dbReference type="InterPro" id="IPR029064">
    <property type="entry name" value="Ribosomal_eL30-like_sf"/>
</dbReference>
<gene>
    <name evidence="2" type="ORF">ACFQ4L_05265</name>
</gene>
<dbReference type="SUPFAM" id="SSF55315">
    <property type="entry name" value="L30e-like"/>
    <property type="match status" value="1"/>
</dbReference>
<keyword evidence="3" id="KW-1185">Reference proteome</keyword>
<sequence>MKSQQQKKDPQKILQLLGLAQRARRLTTGEELVLKAISSHQVSVVFLASDTGVNTTKRIRDKSNFNHIPVIEIFNTQQLTQAIGQPRKVIGVNDPGFAKGMVSLMN</sequence>